<dbReference type="InterPro" id="IPR036477">
    <property type="entry name" value="Formyl_transf_N_sf"/>
</dbReference>
<evidence type="ECO:0000313" key="3">
    <source>
        <dbReference type="Proteomes" id="UP000031623"/>
    </source>
</evidence>
<dbReference type="GO" id="GO:0004479">
    <property type="term" value="F:methionyl-tRNA formyltransferase activity"/>
    <property type="evidence" value="ECO:0007669"/>
    <property type="project" value="TreeGrafter"/>
</dbReference>
<sequence length="268" mass="31070">MKVLFMGRKPYSCKTLEYLLEQQIDVVAVVALTHETHIYGNKKLVDVAKAYHIPNINNEIIYQSLKDQEVSPFSFSLTDIDLVISYFYWRKIKQPLINMARLGCINFHASPTPPMRGVCGYSFGIYWDLDYWGVTAHFIGDENFDTGDIIERVTFPIDLSKETALSLEEKSQPILLDLFKKVVDMAKTDHLPRIPQNEVIEANYPYNSWEDFEKLKLINTEDSPEEIDRKIRACWFPPYEGATIIIGGKRYTLLKEELLKEVGTVYRK</sequence>
<dbReference type="AlphaFoldDB" id="A0A090AI46"/>
<dbReference type="Proteomes" id="UP000031623">
    <property type="component" value="Chromosome"/>
</dbReference>
<dbReference type="EMBL" id="AP014633">
    <property type="protein sequence ID" value="BAP55037.1"/>
    <property type="molecule type" value="Genomic_DNA"/>
</dbReference>
<dbReference type="GO" id="GO:0005829">
    <property type="term" value="C:cytosol"/>
    <property type="evidence" value="ECO:0007669"/>
    <property type="project" value="TreeGrafter"/>
</dbReference>
<accession>A0A090AI46</accession>
<dbReference type="Gene3D" id="3.40.50.12230">
    <property type="match status" value="1"/>
</dbReference>
<evidence type="ECO:0000313" key="2">
    <source>
        <dbReference type="EMBL" id="BAP55037.1"/>
    </source>
</evidence>
<dbReference type="OrthoDB" id="9802815at2"/>
<gene>
    <name evidence="2" type="ORF">THII_0740</name>
</gene>
<dbReference type="InterPro" id="IPR002376">
    <property type="entry name" value="Formyl_transf_N"/>
</dbReference>
<dbReference type="HOGENOM" id="CLU_033347_1_1_6"/>
<feature type="domain" description="Formyl transferase N-terminal" evidence="1">
    <location>
        <begin position="1"/>
        <end position="171"/>
    </location>
</feature>
<reference evidence="2 3" key="1">
    <citation type="journal article" date="2014" name="ISME J.">
        <title>Ecophysiology of Thioploca ingrica as revealed by the complete genome sequence supplemented with proteomic evidence.</title>
        <authorList>
            <person name="Kojima H."/>
            <person name="Ogura Y."/>
            <person name="Yamamoto N."/>
            <person name="Togashi T."/>
            <person name="Mori H."/>
            <person name="Watanabe T."/>
            <person name="Nemoto F."/>
            <person name="Kurokawa K."/>
            <person name="Hayashi T."/>
            <person name="Fukui M."/>
        </authorList>
    </citation>
    <scope>NUCLEOTIDE SEQUENCE [LARGE SCALE GENOMIC DNA]</scope>
</reference>
<protein>
    <submittedName>
        <fullName evidence="2">Formyl transferase</fullName>
    </submittedName>
</protein>
<dbReference type="PANTHER" id="PTHR11138">
    <property type="entry name" value="METHIONYL-TRNA FORMYLTRANSFERASE"/>
    <property type="match status" value="1"/>
</dbReference>
<organism evidence="2 3">
    <name type="scientific">Thioploca ingrica</name>
    <dbReference type="NCBI Taxonomy" id="40754"/>
    <lineage>
        <taxon>Bacteria</taxon>
        <taxon>Pseudomonadati</taxon>
        <taxon>Pseudomonadota</taxon>
        <taxon>Gammaproteobacteria</taxon>
        <taxon>Thiotrichales</taxon>
        <taxon>Thiotrichaceae</taxon>
        <taxon>Thioploca</taxon>
    </lineage>
</organism>
<dbReference type="KEGG" id="tig:THII_0740"/>
<evidence type="ECO:0000259" key="1">
    <source>
        <dbReference type="Pfam" id="PF00551"/>
    </source>
</evidence>
<keyword evidence="2" id="KW-0808">Transferase</keyword>
<dbReference type="Pfam" id="PF00551">
    <property type="entry name" value="Formyl_trans_N"/>
    <property type="match status" value="1"/>
</dbReference>
<dbReference type="PANTHER" id="PTHR11138:SF5">
    <property type="entry name" value="METHIONYL-TRNA FORMYLTRANSFERASE, MITOCHONDRIAL"/>
    <property type="match status" value="1"/>
</dbReference>
<name>A0A090AI46_9GAMM</name>
<dbReference type="SUPFAM" id="SSF53328">
    <property type="entry name" value="Formyltransferase"/>
    <property type="match status" value="1"/>
</dbReference>
<dbReference type="STRING" id="40754.THII_0740"/>
<keyword evidence="3" id="KW-1185">Reference proteome</keyword>
<proteinExistence type="predicted"/>